<proteinExistence type="inferred from homology"/>
<dbReference type="SMART" id="SM00100">
    <property type="entry name" value="cNMP"/>
    <property type="match status" value="2"/>
</dbReference>
<evidence type="ECO:0000256" key="12">
    <source>
        <dbReference type="PIRSR" id="PIRSR000559-1"/>
    </source>
</evidence>
<evidence type="ECO:0000256" key="14">
    <source>
        <dbReference type="PROSITE-ProRule" id="PRU10141"/>
    </source>
</evidence>
<dbReference type="InterPro" id="IPR000961">
    <property type="entry name" value="AGC-kinase_C"/>
</dbReference>
<dbReference type="GO" id="GO:0005524">
    <property type="term" value="F:ATP binding"/>
    <property type="evidence" value="ECO:0007669"/>
    <property type="project" value="UniProtKB-UniRule"/>
</dbReference>
<evidence type="ECO:0000259" key="16">
    <source>
        <dbReference type="PROSITE" id="PS50011"/>
    </source>
</evidence>
<dbReference type="Pfam" id="PF00069">
    <property type="entry name" value="Pkinase"/>
    <property type="match status" value="1"/>
</dbReference>
<evidence type="ECO:0000256" key="11">
    <source>
        <dbReference type="ARBA" id="ARBA00047462"/>
    </source>
</evidence>
<dbReference type="SUPFAM" id="SSF56112">
    <property type="entry name" value="Protein kinase-like (PK-like)"/>
    <property type="match status" value="1"/>
</dbReference>
<reference evidence="19 20" key="1">
    <citation type="submission" date="2024-10" db="EMBL/GenBank/DDBJ databases">
        <title>Updated reference genomes for cyclostephanoid diatoms.</title>
        <authorList>
            <person name="Roberts W.R."/>
            <person name="Alverson A.J."/>
        </authorList>
    </citation>
    <scope>NUCLEOTIDE SEQUENCE [LARGE SCALE GENOMIC DNA]</scope>
    <source>
        <strain evidence="19 20">AJA232-27</strain>
    </source>
</reference>
<evidence type="ECO:0000256" key="2">
    <source>
        <dbReference type="ARBA" id="ARBA00012428"/>
    </source>
</evidence>
<feature type="active site" description="Proton acceptor" evidence="12">
    <location>
        <position position="459"/>
    </location>
</feature>
<dbReference type="PROSITE" id="PS50042">
    <property type="entry name" value="CNMP_BINDING_3"/>
    <property type="match status" value="2"/>
</dbReference>
<dbReference type="SUPFAM" id="SSF51206">
    <property type="entry name" value="cAMP-binding domain-like"/>
    <property type="match status" value="2"/>
</dbReference>
<dbReference type="PROSITE" id="PS00107">
    <property type="entry name" value="PROTEIN_KINASE_ATP"/>
    <property type="match status" value="1"/>
</dbReference>
<evidence type="ECO:0000256" key="3">
    <source>
        <dbReference type="ARBA" id="ARBA00022527"/>
    </source>
</evidence>
<keyword evidence="8 13" id="KW-0067">ATP-binding</keyword>
<keyword evidence="20" id="KW-1185">Reference proteome</keyword>
<keyword evidence="6 13" id="KW-0547">Nucleotide-binding</keyword>
<protein>
    <recommendedName>
        <fullName evidence="2">cGMP-dependent protein kinase</fullName>
        <ecNumber evidence="2">2.7.11.12</ecNumber>
    </recommendedName>
</protein>
<evidence type="ECO:0000256" key="4">
    <source>
        <dbReference type="ARBA" id="ARBA00022535"/>
    </source>
</evidence>
<evidence type="ECO:0000256" key="6">
    <source>
        <dbReference type="ARBA" id="ARBA00022741"/>
    </source>
</evidence>
<dbReference type="EC" id="2.7.11.12" evidence="2"/>
<dbReference type="PROSITE" id="PS51285">
    <property type="entry name" value="AGC_KINASE_CTER"/>
    <property type="match status" value="1"/>
</dbReference>
<dbReference type="GO" id="GO:0030553">
    <property type="term" value="F:cGMP binding"/>
    <property type="evidence" value="ECO:0007669"/>
    <property type="project" value="UniProtKB-KW"/>
</dbReference>
<dbReference type="PANTHER" id="PTHR24353">
    <property type="entry name" value="CYCLIC NUCLEOTIDE-DEPENDENT PROTEIN KINASE"/>
    <property type="match status" value="1"/>
</dbReference>
<feature type="binding site" evidence="13">
    <location>
        <begin position="342"/>
        <end position="350"/>
    </location>
    <ligand>
        <name>ATP</name>
        <dbReference type="ChEBI" id="CHEBI:30616"/>
    </ligand>
</feature>
<keyword evidence="7" id="KW-0418">Kinase</keyword>
<evidence type="ECO:0000256" key="13">
    <source>
        <dbReference type="PIRSR" id="PIRSR000559-2"/>
    </source>
</evidence>
<dbReference type="PANTHER" id="PTHR24353:SF147">
    <property type="entry name" value="CGMP-DEPENDENT SERINE_THREONIN PROTEIN KINASE-RELATED"/>
    <property type="match status" value="1"/>
</dbReference>
<dbReference type="CDD" id="cd00038">
    <property type="entry name" value="CAP_ED"/>
    <property type="match status" value="2"/>
</dbReference>
<dbReference type="PROSITE" id="PS00889">
    <property type="entry name" value="CNMP_BINDING_2"/>
    <property type="match status" value="1"/>
</dbReference>
<feature type="domain" description="Cyclic nucleotide-binding" evidence="17">
    <location>
        <begin position="196"/>
        <end position="309"/>
    </location>
</feature>
<dbReference type="Gene3D" id="1.10.510.10">
    <property type="entry name" value="Transferase(Phosphotransferase) domain 1"/>
    <property type="match status" value="1"/>
</dbReference>
<dbReference type="Gene3D" id="2.60.120.10">
    <property type="entry name" value="Jelly Rolls"/>
    <property type="match status" value="2"/>
</dbReference>
<evidence type="ECO:0000256" key="10">
    <source>
        <dbReference type="ARBA" id="ARBA00047298"/>
    </source>
</evidence>
<comment type="catalytic activity">
    <reaction evidence="11">
        <text>L-seryl-[protein] + ATP = O-phospho-L-seryl-[protein] + ADP + H(+)</text>
        <dbReference type="Rhea" id="RHEA:17989"/>
        <dbReference type="Rhea" id="RHEA-COMP:9863"/>
        <dbReference type="Rhea" id="RHEA-COMP:11604"/>
        <dbReference type="ChEBI" id="CHEBI:15378"/>
        <dbReference type="ChEBI" id="CHEBI:29999"/>
        <dbReference type="ChEBI" id="CHEBI:30616"/>
        <dbReference type="ChEBI" id="CHEBI:83421"/>
        <dbReference type="ChEBI" id="CHEBI:456216"/>
        <dbReference type="EC" id="2.7.11.12"/>
    </reaction>
</comment>
<dbReference type="PROSITE" id="PS00108">
    <property type="entry name" value="PROTEIN_KINASE_ST"/>
    <property type="match status" value="1"/>
</dbReference>
<feature type="region of interest" description="Disordered" evidence="15">
    <location>
        <begin position="615"/>
        <end position="639"/>
    </location>
</feature>
<evidence type="ECO:0000259" key="18">
    <source>
        <dbReference type="PROSITE" id="PS51285"/>
    </source>
</evidence>
<dbReference type="SMART" id="SM00220">
    <property type="entry name" value="S_TKc"/>
    <property type="match status" value="1"/>
</dbReference>
<evidence type="ECO:0000256" key="7">
    <source>
        <dbReference type="ARBA" id="ARBA00022777"/>
    </source>
</evidence>
<dbReference type="Proteomes" id="UP001530293">
    <property type="component" value="Unassembled WGS sequence"/>
</dbReference>
<dbReference type="InterPro" id="IPR017441">
    <property type="entry name" value="Protein_kinase_ATP_BS"/>
</dbReference>
<dbReference type="Pfam" id="PF00027">
    <property type="entry name" value="cNMP_binding"/>
    <property type="match status" value="2"/>
</dbReference>
<comment type="similarity">
    <text evidence="1">Belongs to the protein kinase superfamily. AGC Ser/Thr protein kinase family. cGMP subfamily.</text>
</comment>
<dbReference type="PROSITE" id="PS50011">
    <property type="entry name" value="PROTEIN_KINASE_DOM"/>
    <property type="match status" value="1"/>
</dbReference>
<feature type="domain" description="AGC-kinase C-terminal" evidence="18">
    <location>
        <begin position="592"/>
        <end position="639"/>
    </location>
</feature>
<comment type="caution">
    <text evidence="19">The sequence shown here is derived from an EMBL/GenBank/DDBJ whole genome shotgun (WGS) entry which is preliminary data.</text>
</comment>
<dbReference type="InterPro" id="IPR014710">
    <property type="entry name" value="RmlC-like_jellyroll"/>
</dbReference>
<evidence type="ECO:0000256" key="9">
    <source>
        <dbReference type="ARBA" id="ARBA00022992"/>
    </source>
</evidence>
<dbReference type="InterPro" id="IPR011009">
    <property type="entry name" value="Kinase-like_dom_sf"/>
</dbReference>
<sequence length="639" mass="72751">MHNFQNNATNGNNNNNNVPTFKKVARNAIHEEEHINDYVKKTIPKEENIRQLIHDAIKTNVLFEHNTQDELHEIIDVFEPCWYKAGERVIKMFEKGDEFFVVESGELSVKVHNEDDDLESILNMITLGNYQAGTAFGELALIFGSPRRASIIATTDCKLWRIKRGWFRGVVGQHRKRLHLEKVNFLSEVDVLNKKFKNVFEKDQLDSLAQLLKQEYFREGSTILRQGEVGDTFYIIQSGEVSIHIKGKSEPIATLGKGKFFGEMALLSEKEKHSKRAATVKAISPMVVCYVMTRDDFNQMMGNLKDALRGNLALQHAERVSTIGAKPTVTYKLEDLKILNILGEGAFGKVKLVKSKTTGECYALKAQGKQFIIENDQQTYVLNELRLMRTVKHQCILHMHCAFQDSRYIYFLLDLLPGGELMNILQYHGKFSEQWTRFYTASVLLAYTEFRKHNVAYRDLKPENMVLDAGGFCVLVDLGLAKQLEGGPTFTFCGTPDYIAPEIIRGTGHTLAVDYWSLGVLLYELHNGSAPFLSYDPTSTAKKILKGHVDFPSHFSSQMKQLIKGLLTKDPTRRLGCRIDGTEEVMKDRFFHGFDWQGLLDRKIDPPYKPRLPDQIDSIGFKDNARETAPPSNWTPDLG</sequence>
<evidence type="ECO:0000259" key="17">
    <source>
        <dbReference type="PROSITE" id="PS50042"/>
    </source>
</evidence>
<comment type="catalytic activity">
    <reaction evidence="10">
        <text>L-threonyl-[protein] + ATP = O-phospho-L-threonyl-[protein] + ADP + H(+)</text>
        <dbReference type="Rhea" id="RHEA:46608"/>
        <dbReference type="Rhea" id="RHEA-COMP:11060"/>
        <dbReference type="Rhea" id="RHEA-COMP:11605"/>
        <dbReference type="ChEBI" id="CHEBI:15378"/>
        <dbReference type="ChEBI" id="CHEBI:30013"/>
        <dbReference type="ChEBI" id="CHEBI:30616"/>
        <dbReference type="ChEBI" id="CHEBI:61977"/>
        <dbReference type="ChEBI" id="CHEBI:456216"/>
        <dbReference type="EC" id="2.7.11.12"/>
    </reaction>
</comment>
<evidence type="ECO:0000256" key="5">
    <source>
        <dbReference type="ARBA" id="ARBA00022679"/>
    </source>
</evidence>
<name>A0ABD3M800_9STRA</name>
<dbReference type="Gene3D" id="3.30.200.20">
    <property type="entry name" value="Phosphorylase Kinase, domain 1"/>
    <property type="match status" value="1"/>
</dbReference>
<dbReference type="AlphaFoldDB" id="A0ABD3M800"/>
<organism evidence="19 20">
    <name type="scientific">Discostella pseudostelligera</name>
    <dbReference type="NCBI Taxonomy" id="259834"/>
    <lineage>
        <taxon>Eukaryota</taxon>
        <taxon>Sar</taxon>
        <taxon>Stramenopiles</taxon>
        <taxon>Ochrophyta</taxon>
        <taxon>Bacillariophyta</taxon>
        <taxon>Coscinodiscophyceae</taxon>
        <taxon>Thalassiosirophycidae</taxon>
        <taxon>Stephanodiscales</taxon>
        <taxon>Stephanodiscaceae</taxon>
        <taxon>Discostella</taxon>
    </lineage>
</organism>
<gene>
    <name evidence="19" type="ORF">ACHAWU_007506</name>
</gene>
<feature type="domain" description="Cyclic nucleotide-binding" evidence="17">
    <location>
        <begin position="62"/>
        <end position="188"/>
    </location>
</feature>
<evidence type="ECO:0000313" key="20">
    <source>
        <dbReference type="Proteomes" id="UP001530293"/>
    </source>
</evidence>
<feature type="domain" description="Protein kinase" evidence="16">
    <location>
        <begin position="336"/>
        <end position="591"/>
    </location>
</feature>
<dbReference type="PIRSF" id="PIRSF000559">
    <property type="entry name" value="cGMP-dep_kinase"/>
    <property type="match status" value="1"/>
</dbReference>
<dbReference type="EMBL" id="JALLBG020000196">
    <property type="protein sequence ID" value="KAL3759762.1"/>
    <property type="molecule type" value="Genomic_DNA"/>
</dbReference>
<accession>A0ABD3M800</accession>
<feature type="binding site" evidence="13 14">
    <location>
        <position position="365"/>
    </location>
    <ligand>
        <name>ATP</name>
        <dbReference type="ChEBI" id="CHEBI:30616"/>
    </ligand>
</feature>
<dbReference type="InterPro" id="IPR002374">
    <property type="entry name" value="cGMP_dep_kinase"/>
</dbReference>
<keyword evidence="3" id="KW-0723">Serine/threonine-protein kinase</keyword>
<dbReference type="InterPro" id="IPR000719">
    <property type="entry name" value="Prot_kinase_dom"/>
</dbReference>
<evidence type="ECO:0000313" key="19">
    <source>
        <dbReference type="EMBL" id="KAL3759762.1"/>
    </source>
</evidence>
<evidence type="ECO:0000256" key="1">
    <source>
        <dbReference type="ARBA" id="ARBA00006352"/>
    </source>
</evidence>
<dbReference type="FunFam" id="1.10.510.10:FF:000210">
    <property type="entry name" value="Non-specific serine/threonine protein kinase"/>
    <property type="match status" value="1"/>
</dbReference>
<evidence type="ECO:0000256" key="15">
    <source>
        <dbReference type="SAM" id="MobiDB-lite"/>
    </source>
</evidence>
<dbReference type="PRINTS" id="PR00103">
    <property type="entry name" value="CAMPKINASE"/>
</dbReference>
<dbReference type="GO" id="GO:0004692">
    <property type="term" value="F:cGMP-dependent protein kinase activity"/>
    <property type="evidence" value="ECO:0007669"/>
    <property type="project" value="UniProtKB-EC"/>
</dbReference>
<keyword evidence="4" id="KW-0140">cGMP</keyword>
<dbReference type="InterPro" id="IPR008271">
    <property type="entry name" value="Ser/Thr_kinase_AS"/>
</dbReference>
<keyword evidence="5" id="KW-0808">Transferase</keyword>
<feature type="compositionally biased region" description="Polar residues" evidence="15">
    <location>
        <begin position="630"/>
        <end position="639"/>
    </location>
</feature>
<dbReference type="InterPro" id="IPR018488">
    <property type="entry name" value="cNMP-bd_CS"/>
</dbReference>
<dbReference type="InterPro" id="IPR018490">
    <property type="entry name" value="cNMP-bd_dom_sf"/>
</dbReference>
<evidence type="ECO:0000256" key="8">
    <source>
        <dbReference type="ARBA" id="ARBA00022840"/>
    </source>
</evidence>
<keyword evidence="9" id="KW-0142">cGMP-binding</keyword>
<dbReference type="InterPro" id="IPR000595">
    <property type="entry name" value="cNMP-bd_dom"/>
</dbReference>